<dbReference type="InterPro" id="IPR021851">
    <property type="entry name" value="DUF3455"/>
</dbReference>
<dbReference type="RefSeq" id="XP_060287017.1">
    <property type="nucleotide sequence ID" value="XM_060425851.1"/>
</dbReference>
<accession>A0AAJ0FQ31</accession>
<evidence type="ECO:0008006" key="4">
    <source>
        <dbReference type="Google" id="ProtNLM"/>
    </source>
</evidence>
<keyword evidence="1" id="KW-0732">Signal</keyword>
<dbReference type="PANTHER" id="PTHR35567">
    <property type="entry name" value="MALATE DEHYDROGENASE (AFU_ORTHOLOGUE AFUA_2G13800)"/>
    <property type="match status" value="1"/>
</dbReference>
<dbReference type="GeneID" id="85309038"/>
<evidence type="ECO:0000256" key="1">
    <source>
        <dbReference type="SAM" id="SignalP"/>
    </source>
</evidence>
<evidence type="ECO:0000313" key="2">
    <source>
        <dbReference type="EMBL" id="KAK1770804.1"/>
    </source>
</evidence>
<proteinExistence type="predicted"/>
<comment type="caution">
    <text evidence="2">The sequence shown here is derived from an EMBL/GenBank/DDBJ whole genome shotgun (WGS) entry which is preliminary data.</text>
</comment>
<reference evidence="2" key="1">
    <citation type="submission" date="2023-06" db="EMBL/GenBank/DDBJ databases">
        <title>Genome-scale phylogeny and comparative genomics of the fungal order Sordariales.</title>
        <authorList>
            <consortium name="Lawrence Berkeley National Laboratory"/>
            <person name="Hensen N."/>
            <person name="Bonometti L."/>
            <person name="Westerberg I."/>
            <person name="Brannstrom I.O."/>
            <person name="Guillou S."/>
            <person name="Cros-Aarteil S."/>
            <person name="Calhoun S."/>
            <person name="Haridas S."/>
            <person name="Kuo A."/>
            <person name="Mondo S."/>
            <person name="Pangilinan J."/>
            <person name="Riley R."/>
            <person name="Labutti K."/>
            <person name="Andreopoulos B."/>
            <person name="Lipzen A."/>
            <person name="Chen C."/>
            <person name="Yanf M."/>
            <person name="Daum C."/>
            <person name="Ng V."/>
            <person name="Clum A."/>
            <person name="Steindorff A."/>
            <person name="Ohm R."/>
            <person name="Martin F."/>
            <person name="Silar P."/>
            <person name="Natvig D."/>
            <person name="Lalanne C."/>
            <person name="Gautier V."/>
            <person name="Ament-Velasquez S.L."/>
            <person name="Kruys A."/>
            <person name="Hutchinson M.I."/>
            <person name="Powell A.J."/>
            <person name="Barry K."/>
            <person name="Miller A.N."/>
            <person name="Grigoriev I.V."/>
            <person name="Debuchy R."/>
            <person name="Gladieux P."/>
            <person name="Thoren M.H."/>
            <person name="Johannesson H."/>
        </authorList>
    </citation>
    <scope>NUCLEOTIDE SEQUENCE</scope>
    <source>
        <strain evidence="2">8032-3</strain>
    </source>
</reference>
<feature type="chain" id="PRO_5042529521" description="Malate dehydrogenase" evidence="1">
    <location>
        <begin position="19"/>
        <end position="272"/>
    </location>
</feature>
<dbReference type="AlphaFoldDB" id="A0AAJ0FQ31"/>
<evidence type="ECO:0000313" key="3">
    <source>
        <dbReference type="Proteomes" id="UP001244011"/>
    </source>
</evidence>
<protein>
    <recommendedName>
        <fullName evidence="4">Malate dehydrogenase</fullName>
    </recommendedName>
</protein>
<dbReference type="Proteomes" id="UP001244011">
    <property type="component" value="Unassembled WGS sequence"/>
</dbReference>
<dbReference type="Pfam" id="PF11937">
    <property type="entry name" value="DUF3455"/>
    <property type="match status" value="1"/>
</dbReference>
<name>A0AAJ0FQ31_9PEZI</name>
<gene>
    <name evidence="2" type="ORF">QBC33DRAFT_511618</name>
</gene>
<dbReference type="PANTHER" id="PTHR35567:SF3">
    <property type="entry name" value="MALATE DEHYDROGENASE"/>
    <property type="match status" value="1"/>
</dbReference>
<keyword evidence="3" id="KW-1185">Reference proteome</keyword>
<feature type="signal peptide" evidence="1">
    <location>
        <begin position="1"/>
        <end position="18"/>
    </location>
</feature>
<sequence>MVSKTLVLLGALVAAVSAVPRCKPATTGSAGAPVPTLPATGGATELPPPAASLSLKRIAAGHGIQNYTCASSDQAKAAATGALAVLYDITSLYPGTPNTGLSAEAFNALPTTILWTQPLPLNLQDPSAASAGTPSDPNNALAESSYGAVIGDPFPNPAADLVLGGLAPIAYLGHHYFDAAGAPTFDLRAAGDGLFGRVAKADGVAAPPASDGGVLGTGAVDWLRLVDDGTGAGEGVTAVYRVITAGGQAEPCSQSGAGSGSVPYTAMYWFYG</sequence>
<dbReference type="EMBL" id="MU838999">
    <property type="protein sequence ID" value="KAK1770804.1"/>
    <property type="molecule type" value="Genomic_DNA"/>
</dbReference>
<organism evidence="2 3">
    <name type="scientific">Phialemonium atrogriseum</name>
    <dbReference type="NCBI Taxonomy" id="1093897"/>
    <lineage>
        <taxon>Eukaryota</taxon>
        <taxon>Fungi</taxon>
        <taxon>Dikarya</taxon>
        <taxon>Ascomycota</taxon>
        <taxon>Pezizomycotina</taxon>
        <taxon>Sordariomycetes</taxon>
        <taxon>Sordariomycetidae</taxon>
        <taxon>Cephalothecales</taxon>
        <taxon>Cephalothecaceae</taxon>
        <taxon>Phialemonium</taxon>
    </lineage>
</organism>